<feature type="region of interest" description="Disordered" evidence="1">
    <location>
        <begin position="37"/>
        <end position="58"/>
    </location>
</feature>
<keyword evidence="3" id="KW-1185">Reference proteome</keyword>
<comment type="caution">
    <text evidence="2">The sequence shown here is derived from an EMBL/GenBank/DDBJ whole genome shotgun (WGS) entry which is preliminary data.</text>
</comment>
<dbReference type="EMBL" id="BAAAWD010000006">
    <property type="protein sequence ID" value="GAA3001271.1"/>
    <property type="molecule type" value="Genomic_DNA"/>
</dbReference>
<evidence type="ECO:0000313" key="2">
    <source>
        <dbReference type="EMBL" id="GAA3001271.1"/>
    </source>
</evidence>
<name>A0ABP6KF25_9ACTN</name>
<evidence type="ECO:0000313" key="3">
    <source>
        <dbReference type="Proteomes" id="UP001499930"/>
    </source>
</evidence>
<reference evidence="3" key="1">
    <citation type="journal article" date="2019" name="Int. J. Syst. Evol. Microbiol.">
        <title>The Global Catalogue of Microorganisms (GCM) 10K type strain sequencing project: providing services to taxonomists for standard genome sequencing and annotation.</title>
        <authorList>
            <consortium name="The Broad Institute Genomics Platform"/>
            <consortium name="The Broad Institute Genome Sequencing Center for Infectious Disease"/>
            <person name="Wu L."/>
            <person name="Ma J."/>
        </authorList>
    </citation>
    <scope>NUCLEOTIDE SEQUENCE [LARGE SCALE GENOMIC DNA]</scope>
    <source>
        <strain evidence="3">JCM 3106</strain>
    </source>
</reference>
<protein>
    <submittedName>
        <fullName evidence="2">Uncharacterized protein</fullName>
    </submittedName>
</protein>
<dbReference type="Proteomes" id="UP001499930">
    <property type="component" value="Unassembled WGS sequence"/>
</dbReference>
<feature type="compositionally biased region" description="Acidic residues" evidence="1">
    <location>
        <begin position="114"/>
        <end position="128"/>
    </location>
</feature>
<sequence length="204" mass="20448">MNSTTKQTSDTTKLNFMADHGSILRSTRCALRGALGAGASPALRPDPSGEGEEDMPPGDQAARFWFCCPACWGEEDGGAAEGWEGADGCADDRGGGPPGPDGLGGCPDGRTGCPDEDEGADAGGDEGEDPGRIRTVVSACLPSSAADTFFLPLASADGSSVPGAGEPPLACGEAVSTSPASAVLSIFSIAWSRRDAAGREPGFP</sequence>
<evidence type="ECO:0000256" key="1">
    <source>
        <dbReference type="SAM" id="MobiDB-lite"/>
    </source>
</evidence>
<feature type="region of interest" description="Disordered" evidence="1">
    <location>
        <begin position="82"/>
        <end position="131"/>
    </location>
</feature>
<accession>A0ABP6KF25</accession>
<organism evidence="2 3">
    <name type="scientific">Streptosporangium longisporum</name>
    <dbReference type="NCBI Taxonomy" id="46187"/>
    <lineage>
        <taxon>Bacteria</taxon>
        <taxon>Bacillati</taxon>
        <taxon>Actinomycetota</taxon>
        <taxon>Actinomycetes</taxon>
        <taxon>Streptosporangiales</taxon>
        <taxon>Streptosporangiaceae</taxon>
        <taxon>Streptosporangium</taxon>
    </lineage>
</organism>
<gene>
    <name evidence="2" type="ORF">GCM10017559_22930</name>
</gene>
<proteinExistence type="predicted"/>